<dbReference type="Proteomes" id="UP000887013">
    <property type="component" value="Unassembled WGS sequence"/>
</dbReference>
<dbReference type="EMBL" id="BMAW01022053">
    <property type="protein sequence ID" value="GFT76061.1"/>
    <property type="molecule type" value="Genomic_DNA"/>
</dbReference>
<proteinExistence type="predicted"/>
<comment type="caution">
    <text evidence="2">The sequence shown here is derived from an EMBL/GenBank/DDBJ whole genome shotgun (WGS) entry which is preliminary data.</text>
</comment>
<dbReference type="AlphaFoldDB" id="A0A8X6PN94"/>
<evidence type="ECO:0000313" key="3">
    <source>
        <dbReference type="Proteomes" id="UP000887013"/>
    </source>
</evidence>
<organism evidence="2 3">
    <name type="scientific">Nephila pilipes</name>
    <name type="common">Giant wood spider</name>
    <name type="synonym">Nephila maculata</name>
    <dbReference type="NCBI Taxonomy" id="299642"/>
    <lineage>
        <taxon>Eukaryota</taxon>
        <taxon>Metazoa</taxon>
        <taxon>Ecdysozoa</taxon>
        <taxon>Arthropoda</taxon>
        <taxon>Chelicerata</taxon>
        <taxon>Arachnida</taxon>
        <taxon>Araneae</taxon>
        <taxon>Araneomorphae</taxon>
        <taxon>Entelegynae</taxon>
        <taxon>Araneoidea</taxon>
        <taxon>Nephilidae</taxon>
        <taxon>Nephila</taxon>
    </lineage>
</organism>
<sequence length="80" mass="8697">MCEKQGRKGQEDFFTKMESGKRPLPSAKMKGPAISELLFSTVSQLKIQPWYGVLVKAEIPPAVDGVGKGLLTTSPSWMTG</sequence>
<name>A0A8X6PN94_NEPPI</name>
<accession>A0A8X6PN94</accession>
<keyword evidence="3" id="KW-1185">Reference proteome</keyword>
<reference evidence="2" key="1">
    <citation type="submission" date="2020-08" db="EMBL/GenBank/DDBJ databases">
        <title>Multicomponent nature underlies the extraordinary mechanical properties of spider dragline silk.</title>
        <authorList>
            <person name="Kono N."/>
            <person name="Nakamura H."/>
            <person name="Mori M."/>
            <person name="Yoshida Y."/>
            <person name="Ohtoshi R."/>
            <person name="Malay A.D."/>
            <person name="Moran D.A.P."/>
            <person name="Tomita M."/>
            <person name="Numata K."/>
            <person name="Arakawa K."/>
        </authorList>
    </citation>
    <scope>NUCLEOTIDE SEQUENCE</scope>
</reference>
<feature type="compositionally biased region" description="Basic and acidic residues" evidence="1">
    <location>
        <begin position="1"/>
        <end position="21"/>
    </location>
</feature>
<feature type="region of interest" description="Disordered" evidence="1">
    <location>
        <begin position="1"/>
        <end position="28"/>
    </location>
</feature>
<evidence type="ECO:0000256" key="1">
    <source>
        <dbReference type="SAM" id="MobiDB-lite"/>
    </source>
</evidence>
<evidence type="ECO:0000313" key="2">
    <source>
        <dbReference type="EMBL" id="GFT76061.1"/>
    </source>
</evidence>
<gene>
    <name evidence="2" type="ORF">NPIL_565831</name>
</gene>
<protein>
    <submittedName>
        <fullName evidence="2">Uncharacterized protein</fullName>
    </submittedName>
</protein>